<name>E3DLF4_HALPG</name>
<dbReference type="EMBL" id="CP002175">
    <property type="protein sequence ID" value="ADO77193.1"/>
    <property type="molecule type" value="Genomic_DNA"/>
</dbReference>
<dbReference type="RefSeq" id="WP_014553226.1">
    <property type="nucleotide sequence ID" value="NC_017455.1"/>
</dbReference>
<dbReference type="Proteomes" id="UP000006866">
    <property type="component" value="Chromosome"/>
</dbReference>
<dbReference type="AlphaFoldDB" id="E3DLF4"/>
<dbReference type="PATRIC" id="fig|572479.3.peg.1051"/>
<accession>E3DLF4</accession>
<reference evidence="1 2" key="2">
    <citation type="journal article" date="2011" name="Stand. Genomic Sci.">
        <title>Complete genome sequence of the extremely halophilic Halanaerobium praevalens type strain (GSL).</title>
        <authorList>
            <person name="Ivanova N."/>
            <person name="Sikorski J."/>
            <person name="Chertkov O."/>
            <person name="Nolan M."/>
            <person name="Lucas S."/>
            <person name="Hammon N."/>
            <person name="Deshpande S."/>
            <person name="Cheng J.F."/>
            <person name="Tapia R."/>
            <person name="Han C."/>
            <person name="Goodwin L."/>
            <person name="Pitluck S."/>
            <person name="Huntemann M."/>
            <person name="Liolios K."/>
            <person name="Pagani I."/>
            <person name="Mavromatis K."/>
            <person name="Ovchinikova G."/>
            <person name="Pati A."/>
            <person name="Chen A."/>
            <person name="Palaniappan K."/>
            <person name="Land M."/>
            <person name="Hauser L."/>
            <person name="Brambilla E.M."/>
            <person name="Kannan K.P."/>
            <person name="Rohde M."/>
            <person name="Tindall B.J."/>
            <person name="Goker M."/>
            <person name="Detter J.C."/>
            <person name="Woyke T."/>
            <person name="Bristow J."/>
            <person name="Eisen J.A."/>
            <person name="Markowitz V."/>
            <person name="Hugenholtz P."/>
            <person name="Kyrpides N.C."/>
            <person name="Klenk H.P."/>
            <person name="Lapidus A."/>
        </authorList>
    </citation>
    <scope>NUCLEOTIDE SEQUENCE [LARGE SCALE GENOMIC DNA]</scope>
    <source>
        <strain evidence="2">ATCC 33744 / DSM 2228 / GSL</strain>
    </source>
</reference>
<proteinExistence type="predicted"/>
<evidence type="ECO:0000313" key="1">
    <source>
        <dbReference type="EMBL" id="ADO77193.1"/>
    </source>
</evidence>
<dbReference type="HOGENOM" id="CLU_798698_0_0_9"/>
<gene>
    <name evidence="1" type="ordered locus">Hprae_1040</name>
</gene>
<organism evidence="1 2">
    <name type="scientific">Halanaerobium praevalens (strain ATCC 33744 / DSM 2228 / GSL)</name>
    <dbReference type="NCBI Taxonomy" id="572479"/>
    <lineage>
        <taxon>Bacteria</taxon>
        <taxon>Bacillati</taxon>
        <taxon>Bacillota</taxon>
        <taxon>Clostridia</taxon>
        <taxon>Halanaerobiales</taxon>
        <taxon>Halanaerobiaceae</taxon>
        <taxon>Halanaerobium</taxon>
    </lineage>
</organism>
<dbReference type="OrthoDB" id="2120078at2"/>
<reference evidence="2" key="1">
    <citation type="submission" date="2010-10" db="EMBL/GenBank/DDBJ databases">
        <title>The complete genome of Halanaerobium praevalens DSM 2228.</title>
        <authorList>
            <consortium name="US DOE Joint Genome Institute (JGI-PGF)"/>
            <person name="Lucas S."/>
            <person name="Copeland A."/>
            <person name="Lapidus A."/>
            <person name="Glavina del Rio T."/>
            <person name="Dalin E."/>
            <person name="Tice H."/>
            <person name="Bruce D."/>
            <person name="Goodwin L."/>
            <person name="Pitluck S."/>
            <person name="Kyrpides N."/>
            <person name="Mavromatis K."/>
            <person name="Ivanova N."/>
            <person name="Ovchinnikova G."/>
            <person name="Chertkov O."/>
            <person name="Detter J.C."/>
            <person name="Han C."/>
            <person name="Larimer F."/>
            <person name="Land M."/>
            <person name="Hauser L."/>
            <person name="Markowitz V."/>
            <person name="Cheng J.-F."/>
            <person name="Hugenholtz P."/>
            <person name="Woyke T."/>
            <person name="Wu D."/>
            <person name="Tindall B."/>
            <person name="Pomrenke H.G."/>
            <person name="Brambilla E."/>
            <person name="Klenk H.-P."/>
            <person name="Eisen J.A."/>
        </authorList>
    </citation>
    <scope>NUCLEOTIDE SEQUENCE [LARGE SCALE GENOMIC DNA]</scope>
    <source>
        <strain evidence="2">ATCC 33744 / DSM 2228 / GSL</strain>
    </source>
</reference>
<dbReference type="STRING" id="572479.Hprae_1040"/>
<keyword evidence="2" id="KW-1185">Reference proteome</keyword>
<sequence length="347" mass="42026">MIIITTLLILIILISSLNAFAFFNPQRKVEKVLKEEFKNKIEIVKYKKQYYWDRIRSKGFSVVYLHDKEKDINYFISHDYKKNKDILKKDSFKSLVEKINEAEAEALTFINKLTNKAQAFEKVSNRDFFVNYYHTYKEYQIILFLDMNEFSFEKTKKIFNELELYLSQNQADKIIFIPKKYKKYFSQEIRKSYFGYFEKNKIFKENGIQDLEVLNSGMFGSFLPHLSSYRISYIDQKDMHEDVGRYHGSKIQEVRGEFSKKHYLYLLNKGSNLDISLGLKTEELIKRLYQKKYNKNLDIDFIDSFLIWDQNRFEVEIYDSIINQKEELKIRFLKYDFLNDQFIEHQQ</sequence>
<protein>
    <submittedName>
        <fullName evidence="1">Uncharacterized protein</fullName>
    </submittedName>
</protein>
<dbReference type="KEGG" id="hpk:Hprae_1040"/>
<evidence type="ECO:0000313" key="2">
    <source>
        <dbReference type="Proteomes" id="UP000006866"/>
    </source>
</evidence>